<keyword evidence="1" id="KW-1133">Transmembrane helix</keyword>
<organism evidence="2">
    <name type="scientific">virus sp. ctuWX8</name>
    <dbReference type="NCBI Taxonomy" id="2826816"/>
    <lineage>
        <taxon>Viruses</taxon>
    </lineage>
</organism>
<accession>A0A8S5R7Z9</accession>
<evidence type="ECO:0000313" key="2">
    <source>
        <dbReference type="EMBL" id="DAE27217.1"/>
    </source>
</evidence>
<evidence type="ECO:0000256" key="1">
    <source>
        <dbReference type="SAM" id="Phobius"/>
    </source>
</evidence>
<sequence>MSLYSASFPPNFERNVTLMSHNVTLLVPFFLFLYFALPSLKYPYKQLSINRLTYSQEVVYIYCRSWYNNNTPHNPQH</sequence>
<feature type="transmembrane region" description="Helical" evidence="1">
    <location>
        <begin position="20"/>
        <end position="37"/>
    </location>
</feature>
<proteinExistence type="predicted"/>
<protein>
    <submittedName>
        <fullName evidence="2">Uncharacterized protein</fullName>
    </submittedName>
</protein>
<reference evidence="2" key="1">
    <citation type="journal article" date="2021" name="Proc. Natl. Acad. Sci. U.S.A.">
        <title>A Catalog of Tens of Thousands of Viruses from Human Metagenomes Reveals Hidden Associations with Chronic Diseases.</title>
        <authorList>
            <person name="Tisza M.J."/>
            <person name="Buck C.B."/>
        </authorList>
    </citation>
    <scope>NUCLEOTIDE SEQUENCE</scope>
    <source>
        <strain evidence="2">CtuWX8</strain>
    </source>
</reference>
<dbReference type="EMBL" id="BK015831">
    <property type="protein sequence ID" value="DAE27217.1"/>
    <property type="molecule type" value="Genomic_DNA"/>
</dbReference>
<keyword evidence="1" id="KW-0812">Transmembrane</keyword>
<name>A0A8S5R7Z9_9VIRU</name>
<keyword evidence="1" id="KW-0472">Membrane</keyword>